<dbReference type="EMBL" id="KL142403">
    <property type="protein sequence ID" value="KDR69343.1"/>
    <property type="molecule type" value="Genomic_DNA"/>
</dbReference>
<reference evidence="2" key="1">
    <citation type="journal article" date="2014" name="Proc. Natl. Acad. Sci. U.S.A.">
        <title>Extensive sampling of basidiomycete genomes demonstrates inadequacy of the white-rot/brown-rot paradigm for wood decay fungi.</title>
        <authorList>
            <person name="Riley R."/>
            <person name="Salamov A.A."/>
            <person name="Brown D.W."/>
            <person name="Nagy L.G."/>
            <person name="Floudas D."/>
            <person name="Held B.W."/>
            <person name="Levasseur A."/>
            <person name="Lombard V."/>
            <person name="Morin E."/>
            <person name="Otillar R."/>
            <person name="Lindquist E.A."/>
            <person name="Sun H."/>
            <person name="LaButti K.M."/>
            <person name="Schmutz J."/>
            <person name="Jabbour D."/>
            <person name="Luo H."/>
            <person name="Baker S.E."/>
            <person name="Pisabarro A.G."/>
            <person name="Walton J.D."/>
            <person name="Blanchette R.A."/>
            <person name="Henrissat B."/>
            <person name="Martin F."/>
            <person name="Cullen D."/>
            <person name="Hibbett D.S."/>
            <person name="Grigoriev I.V."/>
        </authorList>
    </citation>
    <scope>NUCLEOTIDE SEQUENCE [LARGE SCALE GENOMIC DNA]</scope>
    <source>
        <strain evidence="2">CBS 339.88</strain>
    </source>
</reference>
<dbReference type="OrthoDB" id="2998531at2759"/>
<dbReference type="Gene3D" id="3.80.10.10">
    <property type="entry name" value="Ribonuclease Inhibitor"/>
    <property type="match status" value="1"/>
</dbReference>
<dbReference type="AlphaFoldDB" id="A0A067SRB5"/>
<organism evidence="1 2">
    <name type="scientific">Galerina marginata (strain CBS 339.88)</name>
    <dbReference type="NCBI Taxonomy" id="685588"/>
    <lineage>
        <taxon>Eukaryota</taxon>
        <taxon>Fungi</taxon>
        <taxon>Dikarya</taxon>
        <taxon>Basidiomycota</taxon>
        <taxon>Agaricomycotina</taxon>
        <taxon>Agaricomycetes</taxon>
        <taxon>Agaricomycetidae</taxon>
        <taxon>Agaricales</taxon>
        <taxon>Agaricineae</taxon>
        <taxon>Strophariaceae</taxon>
        <taxon>Galerina</taxon>
    </lineage>
</organism>
<dbReference type="HOGENOM" id="CLU_580086_0_0_1"/>
<evidence type="ECO:0000313" key="1">
    <source>
        <dbReference type="EMBL" id="KDR69343.1"/>
    </source>
</evidence>
<keyword evidence="2" id="KW-1185">Reference proteome</keyword>
<proteinExistence type="predicted"/>
<protein>
    <recommendedName>
        <fullName evidence="3">F-box domain-containing protein</fullName>
    </recommendedName>
</protein>
<accession>A0A067SRB5</accession>
<dbReference type="InterPro" id="IPR032675">
    <property type="entry name" value="LRR_dom_sf"/>
</dbReference>
<sequence length="471" mass="52530">MEYMVYESVDQGLSQEDYEGWELRTAHFKNRVEWLSAHPRHSKSIRTCSVFGMAEAPLAIMNSQHPSASEVYHAMLSTLKSSLPSFTGLRSIYFQNVDMDEDVLRTLVTLPFLTAGQFHATNFECRKIAPPLTLKDLVLSDVASRADVAPLEIFSNQRLEVFRFVSDTIPSETSCLKSFVEQGPSTLLTSLFISLKVETISDIFSFFEACPSVISLSASLEATDFPPLYPRLSASALPCLRSYSGPASLAVIVVPSRPVTSVVIQDSWKTGSWNTGTTHEQPMSCLSAVAKSSAKIRTISLLNLIPHPNIFNVISQLFPDLRSLSLRFHPSTEDELEDKLPTAAEVDEYFTMAEDIEMIPVAVADDGNPVRPPESFKGLIDCLRANGGPLPPLLGQLTILYGKGNMRSFFMSCLSLREQRSAVLEMSKHFPSLNTVIFGRRTVKWVKDHDSHWKPSASYQRYLDGKIWAIY</sequence>
<evidence type="ECO:0008006" key="3">
    <source>
        <dbReference type="Google" id="ProtNLM"/>
    </source>
</evidence>
<gene>
    <name evidence="1" type="ORF">GALMADRAFT_145716</name>
</gene>
<dbReference type="Proteomes" id="UP000027222">
    <property type="component" value="Unassembled WGS sequence"/>
</dbReference>
<dbReference type="STRING" id="685588.A0A067SRB5"/>
<evidence type="ECO:0000313" key="2">
    <source>
        <dbReference type="Proteomes" id="UP000027222"/>
    </source>
</evidence>
<name>A0A067SRB5_GALM3</name>